<dbReference type="Pfam" id="PF04308">
    <property type="entry name" value="RNaseH_like"/>
    <property type="match status" value="1"/>
</dbReference>
<sequence>MISPTYGRVNMRQIAEIIFDYIRDHADVAEHNHIVIGTDSQNHKDETKAVIVIAVYTDGKGGKFFYEIQKLPIILNLKVKIHKETELSIVYADQLIDELTTLSIQENFDYEKYTSIGIHVDAGYAGPSGQVIPEIVGWLKGAGYEPTVKPDSFVASTIADRISK</sequence>
<dbReference type="EMBL" id="BK029940">
    <property type="protein sequence ID" value="DAD55563.1"/>
    <property type="molecule type" value="Genomic_DNA"/>
</dbReference>
<name>A0A8D9PE33_9VIRU</name>
<proteinExistence type="predicted"/>
<dbReference type="PANTHER" id="PTHR39961:SF1">
    <property type="entry name" value="DUF458 DOMAIN-CONTAINING PROTEIN"/>
    <property type="match status" value="1"/>
</dbReference>
<evidence type="ECO:0000313" key="1">
    <source>
        <dbReference type="EMBL" id="DAD55563.1"/>
    </source>
</evidence>
<dbReference type="PANTHER" id="PTHR39961">
    <property type="entry name" value="HYPOTHETICAL CYTOSOLIC PROTEIN"/>
    <property type="match status" value="1"/>
</dbReference>
<reference evidence="1" key="1">
    <citation type="journal article" date="2021" name="Proc. Natl. Acad. Sci. U.S.A.">
        <title>A Catalog of Tens of Thousands of Viruses from Human Metagenomes Reveals Hidden Associations with Chronic Diseases.</title>
        <authorList>
            <person name="Tisza M.J."/>
            <person name="Buck C.B."/>
        </authorList>
    </citation>
    <scope>NUCLEOTIDE SEQUENCE</scope>
    <source>
        <strain evidence="1">CtOZu12</strain>
    </source>
</reference>
<accession>A0A8D9PE33</accession>
<protein>
    <submittedName>
        <fullName evidence="1">Ribonuclease H-like protein</fullName>
    </submittedName>
</protein>
<organism evidence="1">
    <name type="scientific">Bacteriophage sp</name>
    <dbReference type="NCBI Taxonomy" id="38018"/>
    <lineage>
        <taxon>Viruses</taxon>
    </lineage>
</organism>
<dbReference type="InterPro" id="IPR007405">
    <property type="entry name" value="Phage_KVP40_Orf299"/>
</dbReference>